<name>A0A518G953_9BACT</name>
<keyword evidence="2" id="KW-1185">Reference proteome</keyword>
<dbReference type="Proteomes" id="UP000318017">
    <property type="component" value="Chromosome"/>
</dbReference>
<reference evidence="1 2" key="1">
    <citation type="submission" date="2019-02" db="EMBL/GenBank/DDBJ databases">
        <title>Deep-cultivation of Planctomycetes and their phenomic and genomic characterization uncovers novel biology.</title>
        <authorList>
            <person name="Wiegand S."/>
            <person name="Jogler M."/>
            <person name="Boedeker C."/>
            <person name="Pinto D."/>
            <person name="Vollmers J."/>
            <person name="Rivas-Marin E."/>
            <person name="Kohn T."/>
            <person name="Peeters S.H."/>
            <person name="Heuer A."/>
            <person name="Rast P."/>
            <person name="Oberbeckmann S."/>
            <person name="Bunk B."/>
            <person name="Jeske O."/>
            <person name="Meyerdierks A."/>
            <person name="Storesund J.E."/>
            <person name="Kallscheuer N."/>
            <person name="Luecker S."/>
            <person name="Lage O.M."/>
            <person name="Pohl T."/>
            <person name="Merkel B.J."/>
            <person name="Hornburger P."/>
            <person name="Mueller R.-W."/>
            <person name="Bruemmer F."/>
            <person name="Labrenz M."/>
            <person name="Spormann A.M."/>
            <person name="Op den Camp H."/>
            <person name="Overmann J."/>
            <person name="Amann R."/>
            <person name="Jetten M.S.M."/>
            <person name="Mascher T."/>
            <person name="Medema M.H."/>
            <person name="Devos D.P."/>
            <person name="Kaster A.-K."/>
            <person name="Ovreas L."/>
            <person name="Rohde M."/>
            <person name="Galperin M.Y."/>
            <person name="Jogler C."/>
        </authorList>
    </citation>
    <scope>NUCLEOTIDE SEQUENCE [LARGE SCALE GENOMIC DNA]</scope>
    <source>
        <strain evidence="1 2">Q31a</strain>
    </source>
</reference>
<dbReference type="KEGG" id="ahel:Q31a_34330"/>
<dbReference type="EMBL" id="CP036298">
    <property type="protein sequence ID" value="QDV25110.1"/>
    <property type="molecule type" value="Genomic_DNA"/>
</dbReference>
<proteinExistence type="predicted"/>
<gene>
    <name evidence="1" type="ORF">Q31a_34330</name>
</gene>
<evidence type="ECO:0000313" key="2">
    <source>
        <dbReference type="Proteomes" id="UP000318017"/>
    </source>
</evidence>
<sequence>MPYGAWGTCLESEHVWYPARHIVELIRPRVAVARSGSAADYRKHADLVGLLGAACIAWDVFSIRVLPLRLPTCKLVSRLLAEP</sequence>
<evidence type="ECO:0000313" key="1">
    <source>
        <dbReference type="EMBL" id="QDV25110.1"/>
    </source>
</evidence>
<dbReference type="AlphaFoldDB" id="A0A518G953"/>
<protein>
    <submittedName>
        <fullName evidence="1">Uncharacterized protein</fullName>
    </submittedName>
</protein>
<accession>A0A518G953</accession>
<organism evidence="1 2">
    <name type="scientific">Aureliella helgolandensis</name>
    <dbReference type="NCBI Taxonomy" id="2527968"/>
    <lineage>
        <taxon>Bacteria</taxon>
        <taxon>Pseudomonadati</taxon>
        <taxon>Planctomycetota</taxon>
        <taxon>Planctomycetia</taxon>
        <taxon>Pirellulales</taxon>
        <taxon>Pirellulaceae</taxon>
        <taxon>Aureliella</taxon>
    </lineage>
</organism>